<dbReference type="GO" id="GO:0005524">
    <property type="term" value="F:ATP binding"/>
    <property type="evidence" value="ECO:0007669"/>
    <property type="project" value="UniProtKB-KW"/>
</dbReference>
<keyword evidence="5" id="KW-0963">Cytoplasm</keyword>
<comment type="caution">
    <text evidence="19">The sequence shown here is derived from an EMBL/GenBank/DDBJ whole genome shotgun (WGS) entry which is preliminary data.</text>
</comment>
<dbReference type="PANTHER" id="PTHR43697">
    <property type="entry name" value="SERYL-TRNA SYNTHETASE"/>
    <property type="match status" value="1"/>
</dbReference>
<keyword evidence="9" id="KW-0648">Protein biosynthesis</keyword>
<dbReference type="InterPro" id="IPR033729">
    <property type="entry name" value="SerRS_core"/>
</dbReference>
<dbReference type="CDD" id="cd00770">
    <property type="entry name" value="SerRS_core"/>
    <property type="match status" value="1"/>
</dbReference>
<protein>
    <recommendedName>
        <fullName evidence="11 14">Serine--tRNA ligase</fullName>
        <ecNumber evidence="4 14">6.1.1.11</ecNumber>
    </recommendedName>
</protein>
<dbReference type="EC" id="6.1.1.11" evidence="4 14"/>
<keyword evidence="6 19" id="KW-0436">Ligase</keyword>
<feature type="site" description="Important for serine binding" evidence="15">
    <location>
        <position position="392"/>
    </location>
</feature>
<name>A0A2M6WWZ1_9BACT</name>
<feature type="binding site" evidence="16">
    <location>
        <begin position="269"/>
        <end position="271"/>
    </location>
    <ligand>
        <name>ATP</name>
        <dbReference type="ChEBI" id="CHEBI:30616"/>
    </ligand>
</feature>
<dbReference type="InterPro" id="IPR010978">
    <property type="entry name" value="tRNA-bd_arm"/>
</dbReference>
<dbReference type="InterPro" id="IPR015866">
    <property type="entry name" value="Ser-tRNA-synth_1_N"/>
</dbReference>
<keyword evidence="17" id="KW-0175">Coiled coil</keyword>
<dbReference type="PANTHER" id="PTHR43697:SF1">
    <property type="entry name" value="SERINE--TRNA LIGASE"/>
    <property type="match status" value="1"/>
</dbReference>
<dbReference type="GO" id="GO:0005737">
    <property type="term" value="C:cytoplasm"/>
    <property type="evidence" value="ECO:0007669"/>
    <property type="project" value="UniProtKB-SubCell"/>
</dbReference>
<evidence type="ECO:0000256" key="1">
    <source>
        <dbReference type="ARBA" id="ARBA00004496"/>
    </source>
</evidence>
<feature type="binding site" evidence="16">
    <location>
        <begin position="357"/>
        <end position="360"/>
    </location>
    <ligand>
        <name>ATP</name>
        <dbReference type="ChEBI" id="CHEBI:30616"/>
    </ligand>
</feature>
<feature type="binding site" evidence="15">
    <location>
        <position position="390"/>
    </location>
    <ligand>
        <name>L-serine</name>
        <dbReference type="ChEBI" id="CHEBI:33384"/>
    </ligand>
</feature>
<evidence type="ECO:0000256" key="8">
    <source>
        <dbReference type="ARBA" id="ARBA00022840"/>
    </source>
</evidence>
<evidence type="ECO:0000256" key="13">
    <source>
        <dbReference type="ARBA" id="ARBA00048823"/>
    </source>
</evidence>
<dbReference type="InterPro" id="IPR002314">
    <property type="entry name" value="aa-tRNA-synt_IIb"/>
</dbReference>
<dbReference type="InterPro" id="IPR045864">
    <property type="entry name" value="aa-tRNA-synth_II/BPL/LPL"/>
</dbReference>
<feature type="binding site" evidence="15">
    <location>
        <position position="269"/>
    </location>
    <ligand>
        <name>L-serine</name>
        <dbReference type="ChEBI" id="CHEBI:33384"/>
    </ligand>
</feature>
<feature type="binding site" evidence="15">
    <location>
        <position position="238"/>
    </location>
    <ligand>
        <name>L-serine</name>
        <dbReference type="ChEBI" id="CHEBI:33384"/>
    </ligand>
</feature>
<dbReference type="InterPro" id="IPR042103">
    <property type="entry name" value="SerRS_1_N_sf"/>
</dbReference>
<evidence type="ECO:0000256" key="14">
    <source>
        <dbReference type="NCBIfam" id="TIGR00414"/>
    </source>
</evidence>
<comment type="similarity">
    <text evidence="3">Belongs to the class-II aminoacyl-tRNA synthetase family. Type-1 seryl-tRNA synthetase subfamily.</text>
</comment>
<comment type="pathway">
    <text evidence="2">Aminoacyl-tRNA biosynthesis; selenocysteinyl-tRNA(Sec) biosynthesis; L-seryl-tRNA(Sec) from L-serine and tRNA(Sec): step 1/1.</text>
</comment>
<feature type="domain" description="Aminoacyl-transfer RNA synthetases class-II family profile" evidence="18">
    <location>
        <begin position="136"/>
        <end position="417"/>
    </location>
</feature>
<evidence type="ECO:0000256" key="7">
    <source>
        <dbReference type="ARBA" id="ARBA00022741"/>
    </source>
</evidence>
<evidence type="ECO:0000256" key="15">
    <source>
        <dbReference type="PIRSR" id="PIRSR001529-1"/>
    </source>
</evidence>
<feature type="coiled-coil region" evidence="17">
    <location>
        <begin position="30"/>
        <end position="64"/>
    </location>
</feature>
<sequence length="432" mass="49372">MINLDLIRENPEKIKDAIAKKGISLDFDKLLKLDSDRRVLIQEIDEMRAQQKQFNTKIAALSDKDKEQSLSDMKIVAQDLKQKEKELGEVETLWQELILLLPNFPSDDTPVGKSDKDNVEVEKWGEPRKFDFKPKDHLALGEDLDLFDLERGAKTSGFRGYYLKNEAAILHFAILFWAFKKIVEKGFAPMLSPTILKEFALIGSGHFPFGKDDIYELANTGKDEAGKHIGEPLYLSGTSEPSLLAYFSDEILEEKDLPKKVCGFSQCYRNEVGSYGKDMRGLYRIHEFMKVEQVILCAADEKESEKYLRQMKEYSQELLRELGLPHRVVQVCTGDMGAGKRKMYDIETYMPSRGYCETHSDSDLTDWQSRRLNIKYKTQAGKKVYAYALNNTVLASPRILIALLENYQNSDGSVTIPKVLVPYTGFDRIEGK</sequence>
<evidence type="ECO:0000256" key="4">
    <source>
        <dbReference type="ARBA" id="ARBA00012840"/>
    </source>
</evidence>
<keyword evidence="7" id="KW-0547">Nucleotide-binding</keyword>
<evidence type="ECO:0000256" key="6">
    <source>
        <dbReference type="ARBA" id="ARBA00022598"/>
    </source>
</evidence>
<evidence type="ECO:0000256" key="17">
    <source>
        <dbReference type="SAM" id="Coils"/>
    </source>
</evidence>
<dbReference type="PIRSF" id="PIRSF001529">
    <property type="entry name" value="Ser-tRNA-synth_IIa"/>
    <property type="match status" value="1"/>
</dbReference>
<evidence type="ECO:0000256" key="10">
    <source>
        <dbReference type="ARBA" id="ARBA00023146"/>
    </source>
</evidence>
<dbReference type="AlphaFoldDB" id="A0A2M6WWZ1"/>
<dbReference type="Gene3D" id="3.30.930.10">
    <property type="entry name" value="Bira Bifunctional Protein, Domain 2"/>
    <property type="match status" value="1"/>
</dbReference>
<evidence type="ECO:0000259" key="18">
    <source>
        <dbReference type="PROSITE" id="PS50862"/>
    </source>
</evidence>
<dbReference type="SUPFAM" id="SSF55681">
    <property type="entry name" value="Class II aaRS and biotin synthetases"/>
    <property type="match status" value="1"/>
</dbReference>
<evidence type="ECO:0000256" key="5">
    <source>
        <dbReference type="ARBA" id="ARBA00022490"/>
    </source>
</evidence>
<dbReference type="Proteomes" id="UP000228596">
    <property type="component" value="Unassembled WGS sequence"/>
</dbReference>
<evidence type="ECO:0000256" key="2">
    <source>
        <dbReference type="ARBA" id="ARBA00005045"/>
    </source>
</evidence>
<comment type="catalytic activity">
    <reaction evidence="12">
        <text>tRNA(Sec) + L-serine + ATP = L-seryl-tRNA(Sec) + AMP + diphosphate + H(+)</text>
        <dbReference type="Rhea" id="RHEA:42580"/>
        <dbReference type="Rhea" id="RHEA-COMP:9742"/>
        <dbReference type="Rhea" id="RHEA-COMP:10128"/>
        <dbReference type="ChEBI" id="CHEBI:15378"/>
        <dbReference type="ChEBI" id="CHEBI:30616"/>
        <dbReference type="ChEBI" id="CHEBI:33019"/>
        <dbReference type="ChEBI" id="CHEBI:33384"/>
        <dbReference type="ChEBI" id="CHEBI:78442"/>
        <dbReference type="ChEBI" id="CHEBI:78533"/>
        <dbReference type="ChEBI" id="CHEBI:456215"/>
        <dbReference type="EC" id="6.1.1.11"/>
    </reaction>
</comment>
<evidence type="ECO:0000313" key="20">
    <source>
        <dbReference type="Proteomes" id="UP000228596"/>
    </source>
</evidence>
<comment type="subcellular location">
    <subcellularLocation>
        <location evidence="1">Cytoplasm</location>
    </subcellularLocation>
</comment>
<evidence type="ECO:0000256" key="12">
    <source>
        <dbReference type="ARBA" id="ARBA00047929"/>
    </source>
</evidence>
<dbReference type="SUPFAM" id="SSF46589">
    <property type="entry name" value="tRNA-binding arm"/>
    <property type="match status" value="1"/>
</dbReference>
<dbReference type="EMBL" id="PEZV01000025">
    <property type="protein sequence ID" value="PIT97279.1"/>
    <property type="molecule type" value="Genomic_DNA"/>
</dbReference>
<dbReference type="NCBIfam" id="TIGR00414">
    <property type="entry name" value="serS"/>
    <property type="match status" value="1"/>
</dbReference>
<feature type="binding site" evidence="15">
    <location>
        <position position="292"/>
    </location>
    <ligand>
        <name>L-serine</name>
        <dbReference type="ChEBI" id="CHEBI:33384"/>
    </ligand>
</feature>
<comment type="catalytic activity">
    <reaction evidence="13">
        <text>tRNA(Ser) + L-serine + ATP = L-seryl-tRNA(Ser) + AMP + diphosphate + H(+)</text>
        <dbReference type="Rhea" id="RHEA:12292"/>
        <dbReference type="Rhea" id="RHEA-COMP:9669"/>
        <dbReference type="Rhea" id="RHEA-COMP:9703"/>
        <dbReference type="ChEBI" id="CHEBI:15378"/>
        <dbReference type="ChEBI" id="CHEBI:30616"/>
        <dbReference type="ChEBI" id="CHEBI:33019"/>
        <dbReference type="ChEBI" id="CHEBI:33384"/>
        <dbReference type="ChEBI" id="CHEBI:78442"/>
        <dbReference type="ChEBI" id="CHEBI:78533"/>
        <dbReference type="ChEBI" id="CHEBI:456215"/>
        <dbReference type="EC" id="6.1.1.11"/>
    </reaction>
</comment>
<evidence type="ECO:0000256" key="16">
    <source>
        <dbReference type="PIRSR" id="PIRSR001529-2"/>
    </source>
</evidence>
<dbReference type="PRINTS" id="PR00981">
    <property type="entry name" value="TRNASYNTHSER"/>
</dbReference>
<dbReference type="Pfam" id="PF02403">
    <property type="entry name" value="Seryl_tRNA_N"/>
    <property type="match status" value="1"/>
</dbReference>
<dbReference type="GO" id="GO:0004828">
    <property type="term" value="F:serine-tRNA ligase activity"/>
    <property type="evidence" value="ECO:0007669"/>
    <property type="project" value="UniProtKB-UniRule"/>
</dbReference>
<accession>A0A2M6WWZ1</accession>
<evidence type="ECO:0000313" key="19">
    <source>
        <dbReference type="EMBL" id="PIT97279.1"/>
    </source>
</evidence>
<evidence type="ECO:0000256" key="3">
    <source>
        <dbReference type="ARBA" id="ARBA00010728"/>
    </source>
</evidence>
<dbReference type="Gene3D" id="1.10.287.40">
    <property type="entry name" value="Serine-tRNA synthetase, tRNA binding domain"/>
    <property type="match status" value="1"/>
</dbReference>
<evidence type="ECO:0000256" key="11">
    <source>
        <dbReference type="ARBA" id="ARBA00039158"/>
    </source>
</evidence>
<reference evidence="20" key="1">
    <citation type="submission" date="2017-09" db="EMBL/GenBank/DDBJ databases">
        <title>Depth-based differentiation of microbial function through sediment-hosted aquifers and enrichment of novel symbionts in the deep terrestrial subsurface.</title>
        <authorList>
            <person name="Probst A.J."/>
            <person name="Ladd B."/>
            <person name="Jarett J.K."/>
            <person name="Geller-Mcgrath D.E."/>
            <person name="Sieber C.M.K."/>
            <person name="Emerson J.B."/>
            <person name="Anantharaman K."/>
            <person name="Thomas B.C."/>
            <person name="Malmstrom R."/>
            <person name="Stieglmeier M."/>
            <person name="Klingl A."/>
            <person name="Woyke T."/>
            <person name="Ryan C.M."/>
            <person name="Banfield J.F."/>
        </authorList>
    </citation>
    <scope>NUCLEOTIDE SEQUENCE [LARGE SCALE GENOMIC DNA]</scope>
</reference>
<evidence type="ECO:0000256" key="9">
    <source>
        <dbReference type="ARBA" id="ARBA00022917"/>
    </source>
</evidence>
<proteinExistence type="inferred from homology"/>
<organism evidence="19 20">
    <name type="scientific">Candidatus Berkelbacteria bacterium CG10_big_fil_rev_8_21_14_0_10_41_12</name>
    <dbReference type="NCBI Taxonomy" id="1974513"/>
    <lineage>
        <taxon>Bacteria</taxon>
        <taxon>Candidatus Berkelbacteria</taxon>
    </lineage>
</organism>
<dbReference type="InterPro" id="IPR002317">
    <property type="entry name" value="Ser-tRNA-ligase_type_1"/>
</dbReference>
<keyword evidence="8 16" id="KW-0067">ATP-binding</keyword>
<gene>
    <name evidence="19" type="ORF">COT77_02335</name>
</gene>
<dbReference type="InterPro" id="IPR006195">
    <property type="entry name" value="aa-tRNA-synth_II"/>
</dbReference>
<keyword evidence="10" id="KW-0030">Aminoacyl-tRNA synthetase</keyword>
<dbReference type="PROSITE" id="PS50862">
    <property type="entry name" value="AA_TRNA_LIGASE_II"/>
    <property type="match status" value="1"/>
</dbReference>
<dbReference type="GO" id="GO:0006434">
    <property type="term" value="P:seryl-tRNA aminoacylation"/>
    <property type="evidence" value="ECO:0007669"/>
    <property type="project" value="UniProtKB-UniRule"/>
</dbReference>
<dbReference type="Pfam" id="PF00587">
    <property type="entry name" value="tRNA-synt_2b"/>
    <property type="match status" value="1"/>
</dbReference>